<dbReference type="GO" id="GO:0005886">
    <property type="term" value="C:plasma membrane"/>
    <property type="evidence" value="ECO:0007669"/>
    <property type="project" value="TreeGrafter"/>
</dbReference>
<reference evidence="3 4" key="1">
    <citation type="submission" date="2016-09" db="EMBL/GenBank/DDBJ databases">
        <title>Metabolic pathway, cell adaptation mechanisms and a novel monoxygenase revealed through proteogenomic-transcription analysis of a Sphingomonas haloaromaticamans strain degrading the fungicide ortho-phenylphenol.</title>
        <authorList>
            <person name="Perruchon C."/>
            <person name="Papadopoulou E.S."/>
            <person name="Rousidou C."/>
            <person name="Vasileiadis S."/>
            <person name="Tanou G."/>
            <person name="Amoutzias G."/>
            <person name="Molassiotis A."/>
            <person name="Karpouzas D.G."/>
        </authorList>
    </citation>
    <scope>NUCLEOTIDE SEQUENCE [LARGE SCALE GENOMIC DNA]</scope>
    <source>
        <strain evidence="3 4">P3</strain>
    </source>
</reference>
<dbReference type="PANTHER" id="PTHR32309">
    <property type="entry name" value="TYROSINE-PROTEIN KINASE"/>
    <property type="match status" value="1"/>
</dbReference>
<dbReference type="EMBL" id="MIPT01000001">
    <property type="protein sequence ID" value="OHT18291.1"/>
    <property type="molecule type" value="Genomic_DNA"/>
</dbReference>
<gene>
    <name evidence="3" type="ORF">BHE75_00262</name>
</gene>
<keyword evidence="4" id="KW-1185">Reference proteome</keyword>
<feature type="transmembrane region" description="Helical" evidence="2">
    <location>
        <begin position="29"/>
        <end position="48"/>
    </location>
</feature>
<organism evidence="3 4">
    <name type="scientific">Edaphosphingomonas haloaromaticamans</name>
    <dbReference type="NCBI Taxonomy" id="653954"/>
    <lineage>
        <taxon>Bacteria</taxon>
        <taxon>Pseudomonadati</taxon>
        <taxon>Pseudomonadota</taxon>
        <taxon>Alphaproteobacteria</taxon>
        <taxon>Sphingomonadales</taxon>
        <taxon>Rhizorhabdaceae</taxon>
        <taxon>Edaphosphingomonas</taxon>
    </lineage>
</organism>
<dbReference type="PANTHER" id="PTHR32309:SF13">
    <property type="entry name" value="FERRIC ENTEROBACTIN TRANSPORT PROTEIN FEPE"/>
    <property type="match status" value="1"/>
</dbReference>
<comment type="caution">
    <text evidence="3">The sequence shown here is derived from an EMBL/GenBank/DDBJ whole genome shotgun (WGS) entry which is preliminary data.</text>
</comment>
<keyword evidence="1" id="KW-0175">Coiled coil</keyword>
<name>A0A1S1HA29_9SPHN</name>
<dbReference type="Proteomes" id="UP000179467">
    <property type="component" value="Unassembled WGS sequence"/>
</dbReference>
<dbReference type="OrthoDB" id="1523414at2"/>
<evidence type="ECO:0000313" key="3">
    <source>
        <dbReference type="EMBL" id="OHT18291.1"/>
    </source>
</evidence>
<keyword evidence="2" id="KW-1133">Transmembrane helix</keyword>
<proteinExistence type="predicted"/>
<dbReference type="RefSeq" id="WP_070931864.1">
    <property type="nucleotide sequence ID" value="NZ_MIPT01000001.1"/>
</dbReference>
<protein>
    <submittedName>
        <fullName evidence="3">Chain length determinant protein</fullName>
    </submittedName>
</protein>
<keyword evidence="2" id="KW-0812">Transmembrane</keyword>
<evidence type="ECO:0000313" key="4">
    <source>
        <dbReference type="Proteomes" id="UP000179467"/>
    </source>
</evidence>
<dbReference type="InterPro" id="IPR050445">
    <property type="entry name" value="Bact_polysacc_biosynth/exp"/>
</dbReference>
<dbReference type="AlphaFoldDB" id="A0A1S1HA29"/>
<feature type="coiled-coil region" evidence="1">
    <location>
        <begin position="178"/>
        <end position="224"/>
    </location>
</feature>
<feature type="transmembrane region" description="Helical" evidence="2">
    <location>
        <begin position="359"/>
        <end position="381"/>
    </location>
</feature>
<evidence type="ECO:0000256" key="1">
    <source>
        <dbReference type="SAM" id="Coils"/>
    </source>
</evidence>
<evidence type="ECO:0000256" key="2">
    <source>
        <dbReference type="SAM" id="Phobius"/>
    </source>
</evidence>
<accession>A0A1S1HA29</accession>
<dbReference type="GO" id="GO:0004713">
    <property type="term" value="F:protein tyrosine kinase activity"/>
    <property type="evidence" value="ECO:0007669"/>
    <property type="project" value="TreeGrafter"/>
</dbReference>
<sequence length="387" mass="43271">MLMESRAELEIQLERRASRIAAKARRHRWFLLFVVLPTLLAAIYYGAIASDVYVSESRFAIKSPGRQPSQTSALASLFQSTGLSAGQEQANEVIAYLRSRDALTALARSVDVQAMYRDTDADFLSRFPKPFWEDSFENFYKYFSKQVPVKFDPETNVVVLQVQAFKPGDAQAINERLLRQSEALVNRLNDRAQKQAIQENQRQVEEATLRLSKARVALQRYRNAEKLLDPAEQASGVLQVSNNMVAEQAALRAQLQATESATPSHPSLPALRAKIAAISAQIAAQDSKAVGTQTGIASKLTEYERLAVEQEFATQMLNAANTALEQSRAEAQKQQFYLERVVEPNKPDMALLPNRFRNILTIAGIVICLYLIGWMLIVGILEHSPDD</sequence>
<keyword evidence="2" id="KW-0472">Membrane</keyword>